<accession>A0ABZ0CUX7</accession>
<feature type="signal peptide" evidence="1">
    <location>
        <begin position="1"/>
        <end position="25"/>
    </location>
</feature>
<dbReference type="EMBL" id="CP136336">
    <property type="protein sequence ID" value="WOB08777.1"/>
    <property type="molecule type" value="Genomic_DNA"/>
</dbReference>
<gene>
    <name evidence="2" type="ORF">RXV79_01670</name>
</gene>
<name>A0ABZ0CUX7_9BURK</name>
<feature type="chain" id="PRO_5046330916" description="Lipoprotein" evidence="1">
    <location>
        <begin position="26"/>
        <end position="134"/>
    </location>
</feature>
<evidence type="ECO:0008006" key="4">
    <source>
        <dbReference type="Google" id="ProtNLM"/>
    </source>
</evidence>
<reference evidence="2 3" key="1">
    <citation type="submission" date="2023-10" db="EMBL/GenBank/DDBJ databases">
        <title>Bacteria for the degradation of biodegradable plastic PBAT(Polybutylene adipate terephthalate).</title>
        <authorList>
            <person name="Weon H.-Y."/>
            <person name="Yeon J."/>
        </authorList>
    </citation>
    <scope>NUCLEOTIDE SEQUENCE [LARGE SCALE GENOMIC DNA]</scope>
    <source>
        <strain evidence="2 3">SBD 7-3</strain>
    </source>
</reference>
<organism evidence="2 3">
    <name type="scientific">Piscinibacter gummiphilus</name>
    <dbReference type="NCBI Taxonomy" id="946333"/>
    <lineage>
        <taxon>Bacteria</taxon>
        <taxon>Pseudomonadati</taxon>
        <taxon>Pseudomonadota</taxon>
        <taxon>Betaproteobacteria</taxon>
        <taxon>Burkholderiales</taxon>
        <taxon>Sphaerotilaceae</taxon>
        <taxon>Piscinibacter</taxon>
    </lineage>
</organism>
<protein>
    <recommendedName>
        <fullName evidence="4">Lipoprotein</fullName>
    </recommendedName>
</protein>
<dbReference type="Proteomes" id="UP001303946">
    <property type="component" value="Chromosome"/>
</dbReference>
<proteinExistence type="predicted"/>
<dbReference type="RefSeq" id="WP_316701631.1">
    <property type="nucleotide sequence ID" value="NZ_CP136336.1"/>
</dbReference>
<evidence type="ECO:0000256" key="1">
    <source>
        <dbReference type="SAM" id="SignalP"/>
    </source>
</evidence>
<keyword evidence="3" id="KW-1185">Reference proteome</keyword>
<evidence type="ECO:0000313" key="2">
    <source>
        <dbReference type="EMBL" id="WOB08777.1"/>
    </source>
</evidence>
<sequence>MNAERIRHALLCGLGWLALTGPAGAQVAGGCNCFPPEVQEKTAREALDKARLAVYGRVVEVDAATGRALLRVLESFKGPANDALVPLLPATAACLASSVRVGDERLLLAFDEPTSACDTHPPEHYLLAAFRALR</sequence>
<dbReference type="PROSITE" id="PS51257">
    <property type="entry name" value="PROKAR_LIPOPROTEIN"/>
    <property type="match status" value="1"/>
</dbReference>
<keyword evidence="1" id="KW-0732">Signal</keyword>
<evidence type="ECO:0000313" key="3">
    <source>
        <dbReference type="Proteomes" id="UP001303946"/>
    </source>
</evidence>